<dbReference type="InterPro" id="IPR002889">
    <property type="entry name" value="WSC_carb-bd"/>
</dbReference>
<reference evidence="10" key="1">
    <citation type="submission" date="2016-11" db="UniProtKB">
        <authorList>
            <consortium name="WormBaseParasite"/>
        </authorList>
    </citation>
    <scope>IDENTIFICATION</scope>
</reference>
<evidence type="ECO:0000256" key="3">
    <source>
        <dbReference type="ARBA" id="ARBA00022729"/>
    </source>
</evidence>
<dbReference type="Pfam" id="PF01822">
    <property type="entry name" value="WSC"/>
    <property type="match status" value="1"/>
</dbReference>
<keyword evidence="2" id="KW-0812">Transmembrane</keyword>
<evidence type="ECO:0000313" key="10">
    <source>
        <dbReference type="WBParaSite" id="maker-uti_cns_0001209-snap-gene-0.70-mRNA-1"/>
    </source>
</evidence>
<comment type="subcellular location">
    <subcellularLocation>
        <location evidence="1">Membrane</location>
        <topology evidence="1">Single-pass membrane protein</topology>
    </subcellularLocation>
</comment>
<dbReference type="GO" id="GO:0005886">
    <property type="term" value="C:plasma membrane"/>
    <property type="evidence" value="ECO:0007669"/>
    <property type="project" value="TreeGrafter"/>
</dbReference>
<keyword evidence="4" id="KW-1133">Transmembrane helix</keyword>
<sequence>SNGTSAANEEVSIGAAQTGRRSAEASHGIRQSRAVWAARLQEVDRVNETLRLGICNCLKQLRSGIKCGGEVATAGCWTEAAVNCGLLAHSLSASCAACRGSAKSAGQEFSALEEDTKMSPLGNRPAVLAAACCSLLLVIGVTAGRVSQVSYIGCFMDNSARDMRGLSGIKRIGEISVSELRVKSGSMTQDFCSSFCALGGFLYFGLQNAWACFCSWDFGSVGTAKESDCDRPCNGNSSQICGGSWRNSVFALTYPKRSCFKQSQMPSLTVSSALPTSWSLAAQTALDCLIPCEASADCQAVIFSGQQRLCHLLRFAYPPASLSSTDGDFFLRG</sequence>
<protein>
    <submittedName>
        <fullName evidence="10">WSC domain-containing protein</fullName>
    </submittedName>
</protein>
<dbReference type="PANTHER" id="PTHR24269:SF16">
    <property type="entry name" value="PROTEIN SLG1"/>
    <property type="match status" value="1"/>
</dbReference>
<keyword evidence="9" id="KW-1185">Reference proteome</keyword>
<dbReference type="Proteomes" id="UP000095280">
    <property type="component" value="Unplaced"/>
</dbReference>
<dbReference type="InterPro" id="IPR051836">
    <property type="entry name" value="Kremen_rcpt"/>
</dbReference>
<feature type="domain" description="WSC" evidence="8">
    <location>
        <begin position="148"/>
        <end position="253"/>
    </location>
</feature>
<evidence type="ECO:0000256" key="1">
    <source>
        <dbReference type="ARBA" id="ARBA00004167"/>
    </source>
</evidence>
<evidence type="ECO:0000256" key="7">
    <source>
        <dbReference type="SAM" id="MobiDB-lite"/>
    </source>
</evidence>
<name>A0A1I8GAH3_9PLAT</name>
<evidence type="ECO:0000256" key="4">
    <source>
        <dbReference type="ARBA" id="ARBA00022989"/>
    </source>
</evidence>
<dbReference type="SMART" id="SM00321">
    <property type="entry name" value="WSC"/>
    <property type="match status" value="1"/>
</dbReference>
<evidence type="ECO:0000259" key="8">
    <source>
        <dbReference type="PROSITE" id="PS51212"/>
    </source>
</evidence>
<keyword evidence="5" id="KW-0472">Membrane</keyword>
<dbReference type="AlphaFoldDB" id="A0A1I8GAH3"/>
<proteinExistence type="predicted"/>
<keyword evidence="3" id="KW-0732">Signal</keyword>
<dbReference type="WBParaSite" id="maker-uti_cns_0001209-snap-gene-0.70-mRNA-1">
    <property type="protein sequence ID" value="maker-uti_cns_0001209-snap-gene-0.70-mRNA-1"/>
    <property type="gene ID" value="maker-uti_cns_0001209-snap-gene-0.70"/>
</dbReference>
<evidence type="ECO:0000256" key="6">
    <source>
        <dbReference type="ARBA" id="ARBA00023180"/>
    </source>
</evidence>
<dbReference type="PROSITE" id="PS51212">
    <property type="entry name" value="WSC"/>
    <property type="match status" value="1"/>
</dbReference>
<evidence type="ECO:0000256" key="2">
    <source>
        <dbReference type="ARBA" id="ARBA00022692"/>
    </source>
</evidence>
<dbReference type="PANTHER" id="PTHR24269">
    <property type="entry name" value="KREMEN PROTEIN"/>
    <property type="match status" value="1"/>
</dbReference>
<organism evidence="9 10">
    <name type="scientific">Macrostomum lignano</name>
    <dbReference type="NCBI Taxonomy" id="282301"/>
    <lineage>
        <taxon>Eukaryota</taxon>
        <taxon>Metazoa</taxon>
        <taxon>Spiralia</taxon>
        <taxon>Lophotrochozoa</taxon>
        <taxon>Platyhelminthes</taxon>
        <taxon>Rhabditophora</taxon>
        <taxon>Macrostomorpha</taxon>
        <taxon>Macrostomida</taxon>
        <taxon>Macrostomidae</taxon>
        <taxon>Macrostomum</taxon>
    </lineage>
</organism>
<feature type="region of interest" description="Disordered" evidence="7">
    <location>
        <begin position="1"/>
        <end position="26"/>
    </location>
</feature>
<accession>A0A1I8GAH3</accession>
<evidence type="ECO:0000313" key="9">
    <source>
        <dbReference type="Proteomes" id="UP000095280"/>
    </source>
</evidence>
<evidence type="ECO:0000256" key="5">
    <source>
        <dbReference type="ARBA" id="ARBA00023136"/>
    </source>
</evidence>
<keyword evidence="6" id="KW-0325">Glycoprotein</keyword>